<protein>
    <recommendedName>
        <fullName evidence="6">DNA excision repair protein ERCC-6-like</fullName>
    </recommendedName>
</protein>
<accession>A0AAV6Y7U5</accession>
<dbReference type="PROSITE" id="PS51194">
    <property type="entry name" value="HELICASE_CTER"/>
    <property type="match status" value="1"/>
</dbReference>
<dbReference type="InterPro" id="IPR049730">
    <property type="entry name" value="SNF2/RAD54-like_C"/>
</dbReference>
<dbReference type="CDD" id="cd06222">
    <property type="entry name" value="RNase_H_like"/>
    <property type="match status" value="1"/>
</dbReference>
<dbReference type="Pfam" id="PF00176">
    <property type="entry name" value="SNF2-rel_dom"/>
    <property type="match status" value="1"/>
</dbReference>
<sequence length="770" mass="88409">MERYTHLYVCNDHRKVKKLHETFESALVNEEELFDLIPVRLLLRFKIRQGNLIEVSDDEPDEITILDYDDEDFVLSGPEYTYRLPGKIAKKLYPHQLEGLKWFWNLHCEGKGGILGDDMGLGKTMQICSFMAGLFYSKLTRRILIVVPRTLLKHWITELSTVGLSEKTREHFILLIIDGGILLTTYGIVQNNAKLLCRYDHDHDSGIEAKSTWDYMILDEGHLIKDPSTQRAKSLHQIRCPHRIIISGTPLQNNLKELWALFNFCCPELLGSKIEFLETYDYLINRANEKNAFDREKHIGSSAAKDLRDRIQPHFMRRLKNEVFLGDTAFPKKNEITVWLRLTPCQRQLYETFLKHEIVSSAFERSAILTAITGHLIPKGHKVLIFSQTRIMLDYIQESLISKDFKCMRMDGFPRGSWSPIVLLTSKVGGLGLTLTNADRVIVVDLAWNPSIDNQCVDRAYRIGQKKDVVVYRLMTSGTVEEIIYIKQILKLGLFRIGTEHKEPTRYFSQEDLENLFSLPEQGFDISPTQQQLNEEHDNHHIMEESLRSHVELLKGISHHSLLFSKTTPLAVQAVNVNEKLRRVREADDKINGINRLYKLFANKVAKDKAKTKDLSQQSSSPQPRMKKNLILFGHSDFCLSHDALVAESRAIVIALDLFGHLVLPFKENLFFENDSLEAVQMISNINHAPSWSALSDINGAKSIMIRHLKWKLKKIPCLENKVAHNLAKWTSVNDSFGSVSPSLLPRDCFCDNSYIATDIPNSILEYLVE</sequence>
<organism evidence="4 5">
    <name type="scientific">Buddleja alternifolia</name>
    <dbReference type="NCBI Taxonomy" id="168488"/>
    <lineage>
        <taxon>Eukaryota</taxon>
        <taxon>Viridiplantae</taxon>
        <taxon>Streptophyta</taxon>
        <taxon>Embryophyta</taxon>
        <taxon>Tracheophyta</taxon>
        <taxon>Spermatophyta</taxon>
        <taxon>Magnoliopsida</taxon>
        <taxon>eudicotyledons</taxon>
        <taxon>Gunneridae</taxon>
        <taxon>Pentapetalae</taxon>
        <taxon>asterids</taxon>
        <taxon>lamiids</taxon>
        <taxon>Lamiales</taxon>
        <taxon>Scrophulariaceae</taxon>
        <taxon>Buddlejeae</taxon>
        <taxon>Buddleja</taxon>
    </lineage>
</organism>
<dbReference type="GO" id="GO:0015616">
    <property type="term" value="F:DNA translocase activity"/>
    <property type="evidence" value="ECO:0007669"/>
    <property type="project" value="TreeGrafter"/>
</dbReference>
<evidence type="ECO:0000259" key="2">
    <source>
        <dbReference type="PROSITE" id="PS51192"/>
    </source>
</evidence>
<dbReference type="InterPro" id="IPR000330">
    <property type="entry name" value="SNF2_N"/>
</dbReference>
<dbReference type="SMART" id="SM00490">
    <property type="entry name" value="HELICc"/>
    <property type="match status" value="1"/>
</dbReference>
<proteinExistence type="predicted"/>
<dbReference type="GO" id="GO:0016787">
    <property type="term" value="F:hydrolase activity"/>
    <property type="evidence" value="ECO:0007669"/>
    <property type="project" value="UniProtKB-KW"/>
</dbReference>
<dbReference type="AlphaFoldDB" id="A0AAV6Y7U5"/>
<dbReference type="InterPro" id="IPR044730">
    <property type="entry name" value="RNase_H-like_dom_plant"/>
</dbReference>
<dbReference type="PROSITE" id="PS51192">
    <property type="entry name" value="HELICASE_ATP_BIND_1"/>
    <property type="match status" value="1"/>
</dbReference>
<dbReference type="InterPro" id="IPR050496">
    <property type="entry name" value="SNF2_RAD54_helicase_repair"/>
</dbReference>
<dbReference type="GO" id="GO:0005524">
    <property type="term" value="F:ATP binding"/>
    <property type="evidence" value="ECO:0007669"/>
    <property type="project" value="InterPro"/>
</dbReference>
<dbReference type="InterPro" id="IPR014001">
    <property type="entry name" value="Helicase_ATP-bd"/>
</dbReference>
<dbReference type="SUPFAM" id="SSF52540">
    <property type="entry name" value="P-loop containing nucleoside triphosphate hydrolases"/>
    <property type="match status" value="2"/>
</dbReference>
<keyword evidence="1" id="KW-0378">Hydrolase</keyword>
<evidence type="ECO:0008006" key="6">
    <source>
        <dbReference type="Google" id="ProtNLM"/>
    </source>
</evidence>
<dbReference type="PANTHER" id="PTHR45629:SF7">
    <property type="entry name" value="DNA EXCISION REPAIR PROTEIN ERCC-6-RELATED"/>
    <property type="match status" value="1"/>
</dbReference>
<evidence type="ECO:0000259" key="3">
    <source>
        <dbReference type="PROSITE" id="PS51194"/>
    </source>
</evidence>
<keyword evidence="5" id="KW-1185">Reference proteome</keyword>
<dbReference type="Gene3D" id="3.40.50.300">
    <property type="entry name" value="P-loop containing nucleotide triphosphate hydrolases"/>
    <property type="match status" value="1"/>
</dbReference>
<feature type="domain" description="Helicase C-terminal" evidence="3">
    <location>
        <begin position="348"/>
        <end position="514"/>
    </location>
</feature>
<feature type="domain" description="Helicase ATP-binding" evidence="2">
    <location>
        <begin position="104"/>
        <end position="268"/>
    </location>
</feature>
<dbReference type="Proteomes" id="UP000826271">
    <property type="component" value="Unassembled WGS sequence"/>
</dbReference>
<dbReference type="SMART" id="SM00487">
    <property type="entry name" value="DEXDc"/>
    <property type="match status" value="1"/>
</dbReference>
<dbReference type="PANTHER" id="PTHR45629">
    <property type="entry name" value="SNF2/RAD54 FAMILY MEMBER"/>
    <property type="match status" value="1"/>
</dbReference>
<dbReference type="Gene3D" id="3.40.50.10810">
    <property type="entry name" value="Tandem AAA-ATPase domain"/>
    <property type="match status" value="1"/>
</dbReference>
<dbReference type="Pfam" id="PF00271">
    <property type="entry name" value="Helicase_C"/>
    <property type="match status" value="1"/>
</dbReference>
<comment type="caution">
    <text evidence="4">The sequence shown here is derived from an EMBL/GenBank/DDBJ whole genome shotgun (WGS) entry which is preliminary data.</text>
</comment>
<reference evidence="4" key="1">
    <citation type="submission" date="2019-10" db="EMBL/GenBank/DDBJ databases">
        <authorList>
            <person name="Zhang R."/>
            <person name="Pan Y."/>
            <person name="Wang J."/>
            <person name="Ma R."/>
            <person name="Yu S."/>
        </authorList>
    </citation>
    <scope>NUCLEOTIDE SEQUENCE</scope>
    <source>
        <strain evidence="4">LA-IB0</strain>
        <tissue evidence="4">Leaf</tissue>
    </source>
</reference>
<gene>
    <name evidence="4" type="ORF">BUALT_Bualt02G0163200</name>
</gene>
<dbReference type="InterPro" id="IPR001650">
    <property type="entry name" value="Helicase_C-like"/>
</dbReference>
<dbReference type="InterPro" id="IPR038718">
    <property type="entry name" value="SNF2-like_sf"/>
</dbReference>
<evidence type="ECO:0000313" key="4">
    <source>
        <dbReference type="EMBL" id="KAG8388804.1"/>
    </source>
</evidence>
<evidence type="ECO:0000256" key="1">
    <source>
        <dbReference type="ARBA" id="ARBA00022801"/>
    </source>
</evidence>
<dbReference type="EMBL" id="WHWC01000002">
    <property type="protein sequence ID" value="KAG8388804.1"/>
    <property type="molecule type" value="Genomic_DNA"/>
</dbReference>
<evidence type="ECO:0000313" key="5">
    <source>
        <dbReference type="Proteomes" id="UP000826271"/>
    </source>
</evidence>
<dbReference type="InterPro" id="IPR027417">
    <property type="entry name" value="P-loop_NTPase"/>
</dbReference>
<name>A0AAV6Y7U5_9LAMI</name>
<dbReference type="CDD" id="cd18793">
    <property type="entry name" value="SF2_C_SNF"/>
    <property type="match status" value="1"/>
</dbReference>